<accession>A0AAV7LCZ4</accession>
<evidence type="ECO:0000313" key="1">
    <source>
        <dbReference type="EMBL" id="KAJ1088217.1"/>
    </source>
</evidence>
<organism evidence="1 2">
    <name type="scientific">Pleurodeles waltl</name>
    <name type="common">Iberian ribbed newt</name>
    <dbReference type="NCBI Taxonomy" id="8319"/>
    <lineage>
        <taxon>Eukaryota</taxon>
        <taxon>Metazoa</taxon>
        <taxon>Chordata</taxon>
        <taxon>Craniata</taxon>
        <taxon>Vertebrata</taxon>
        <taxon>Euteleostomi</taxon>
        <taxon>Amphibia</taxon>
        <taxon>Batrachia</taxon>
        <taxon>Caudata</taxon>
        <taxon>Salamandroidea</taxon>
        <taxon>Salamandridae</taxon>
        <taxon>Pleurodelinae</taxon>
        <taxon>Pleurodeles</taxon>
    </lineage>
</organism>
<keyword evidence="2" id="KW-1185">Reference proteome</keyword>
<evidence type="ECO:0000313" key="2">
    <source>
        <dbReference type="Proteomes" id="UP001066276"/>
    </source>
</evidence>
<reference evidence="1" key="1">
    <citation type="journal article" date="2022" name="bioRxiv">
        <title>Sequencing and chromosome-scale assembly of the giantPleurodeles waltlgenome.</title>
        <authorList>
            <person name="Brown T."/>
            <person name="Elewa A."/>
            <person name="Iarovenko S."/>
            <person name="Subramanian E."/>
            <person name="Araus A.J."/>
            <person name="Petzold A."/>
            <person name="Susuki M."/>
            <person name="Suzuki K.-i.T."/>
            <person name="Hayashi T."/>
            <person name="Toyoda A."/>
            <person name="Oliveira C."/>
            <person name="Osipova E."/>
            <person name="Leigh N.D."/>
            <person name="Simon A."/>
            <person name="Yun M.H."/>
        </authorList>
    </citation>
    <scope>NUCLEOTIDE SEQUENCE</scope>
    <source>
        <strain evidence="1">20211129_DDA</strain>
        <tissue evidence="1">Liver</tissue>
    </source>
</reference>
<name>A0AAV7LCZ4_PLEWA</name>
<proteinExistence type="predicted"/>
<sequence length="90" mass="10193">MARLSPRVAPLEILDEDCMRRHNHIFLGIGYLVAKKDIVQSLSLDSALICVPLLWLNSPPVFLAGFFGICEFTAGFKDPAFYKRRTQQKP</sequence>
<protein>
    <submittedName>
        <fullName evidence="1">Uncharacterized protein</fullName>
    </submittedName>
</protein>
<dbReference type="AlphaFoldDB" id="A0AAV7LCZ4"/>
<comment type="caution">
    <text evidence="1">The sequence shown here is derived from an EMBL/GenBank/DDBJ whole genome shotgun (WGS) entry which is preliminary data.</text>
</comment>
<gene>
    <name evidence="1" type="ORF">NDU88_001376</name>
</gene>
<dbReference type="EMBL" id="JANPWB010000015">
    <property type="protein sequence ID" value="KAJ1088217.1"/>
    <property type="molecule type" value="Genomic_DNA"/>
</dbReference>
<dbReference type="Proteomes" id="UP001066276">
    <property type="component" value="Chromosome 11"/>
</dbReference>